<dbReference type="PANTHER" id="PTHR33508">
    <property type="entry name" value="UPF0056 MEMBRANE PROTEIN YHCE"/>
    <property type="match status" value="1"/>
</dbReference>
<feature type="transmembrane region" description="Helical" evidence="7">
    <location>
        <begin position="66"/>
        <end position="87"/>
    </location>
</feature>
<reference evidence="8 9" key="1">
    <citation type="submission" date="2019-07" db="EMBL/GenBank/DDBJ databases">
        <title>Diversity of Bacteria from Kongsfjorden, Arctic.</title>
        <authorList>
            <person name="Yu Y."/>
        </authorList>
    </citation>
    <scope>NUCLEOTIDE SEQUENCE [LARGE SCALE GENOMIC DNA]</scope>
    <source>
        <strain evidence="8 9">SM1928</strain>
    </source>
</reference>
<dbReference type="EMBL" id="VNFK01000003">
    <property type="protein sequence ID" value="TVU65394.1"/>
    <property type="molecule type" value="Genomic_DNA"/>
</dbReference>
<evidence type="ECO:0000256" key="5">
    <source>
        <dbReference type="ARBA" id="ARBA00022989"/>
    </source>
</evidence>
<dbReference type="NCBIfam" id="TIGR00427">
    <property type="entry name" value="NAAT family transporter"/>
    <property type="match status" value="1"/>
</dbReference>
<evidence type="ECO:0000313" key="8">
    <source>
        <dbReference type="EMBL" id="TVU65394.1"/>
    </source>
</evidence>
<sequence length="202" mass="20962">MDLQLLASVIVTLFVIMDPPGTVPIFMSLTAQMSAKDRNRSAFQALLVATGVIVVFAIFGQSILNYMHISLAALQGAGGLLLVLIALQLLTGSTSGEENAAKYKNVAFVPLGTPLMAGPGAIVAVMVFVQQSTQLAEYLAVGLGIAVVLASLYLAMRFAGVVQRVLGENGVELVTRIAGLLLSAIAVQMIADSVTAFVKGVA</sequence>
<dbReference type="Proteomes" id="UP000316500">
    <property type="component" value="Unassembled WGS sequence"/>
</dbReference>
<accession>A0A558H8E8</accession>
<feature type="transmembrane region" description="Helical" evidence="7">
    <location>
        <begin position="41"/>
        <end position="60"/>
    </location>
</feature>
<feature type="transmembrane region" description="Helical" evidence="7">
    <location>
        <begin position="177"/>
        <end position="198"/>
    </location>
</feature>
<evidence type="ECO:0000256" key="6">
    <source>
        <dbReference type="ARBA" id="ARBA00023136"/>
    </source>
</evidence>
<evidence type="ECO:0000256" key="3">
    <source>
        <dbReference type="ARBA" id="ARBA00022475"/>
    </source>
</evidence>
<dbReference type="AlphaFoldDB" id="A0A558H8E8"/>
<feature type="transmembrane region" description="Helical" evidence="7">
    <location>
        <begin position="135"/>
        <end position="156"/>
    </location>
</feature>
<dbReference type="PANTHER" id="PTHR33508:SF1">
    <property type="entry name" value="UPF0056 MEMBRANE PROTEIN YHCE"/>
    <property type="match status" value="1"/>
</dbReference>
<evidence type="ECO:0000256" key="2">
    <source>
        <dbReference type="ARBA" id="ARBA00009784"/>
    </source>
</evidence>
<dbReference type="RefSeq" id="WP_144648464.1">
    <property type="nucleotide sequence ID" value="NZ_VNFK01000003.1"/>
</dbReference>
<evidence type="ECO:0000256" key="1">
    <source>
        <dbReference type="ARBA" id="ARBA00004651"/>
    </source>
</evidence>
<name>A0A558H8E8_PAENT</name>
<keyword evidence="4 7" id="KW-0812">Transmembrane</keyword>
<keyword evidence="5 7" id="KW-1133">Transmembrane helix</keyword>
<proteinExistence type="inferred from homology"/>
<dbReference type="InterPro" id="IPR002771">
    <property type="entry name" value="Multi_antbiot-R_MarC"/>
</dbReference>
<keyword evidence="6 7" id="KW-0472">Membrane</keyword>
<evidence type="ECO:0000256" key="4">
    <source>
        <dbReference type="ARBA" id="ARBA00022692"/>
    </source>
</evidence>
<evidence type="ECO:0000313" key="9">
    <source>
        <dbReference type="Proteomes" id="UP000316500"/>
    </source>
</evidence>
<dbReference type="OrthoDB" id="21094at2"/>
<comment type="similarity">
    <text evidence="2 7">Belongs to the UPF0056 (MarC) family.</text>
</comment>
<comment type="caution">
    <text evidence="8">The sequence shown here is derived from an EMBL/GenBank/DDBJ whole genome shotgun (WGS) entry which is preliminary data.</text>
</comment>
<protein>
    <recommendedName>
        <fullName evidence="7">UPF0056 membrane protein</fullName>
    </recommendedName>
</protein>
<dbReference type="GO" id="GO:0005886">
    <property type="term" value="C:plasma membrane"/>
    <property type="evidence" value="ECO:0007669"/>
    <property type="project" value="UniProtKB-SubCell"/>
</dbReference>
<feature type="transmembrane region" description="Helical" evidence="7">
    <location>
        <begin position="6"/>
        <end position="29"/>
    </location>
</feature>
<dbReference type="Pfam" id="PF01914">
    <property type="entry name" value="MarC"/>
    <property type="match status" value="1"/>
</dbReference>
<gene>
    <name evidence="8" type="ORF">FQP90_04070</name>
</gene>
<comment type="subcellular location">
    <subcellularLocation>
        <location evidence="1 7">Cell membrane</location>
        <topology evidence="1 7">Multi-pass membrane protein</topology>
    </subcellularLocation>
</comment>
<keyword evidence="3" id="KW-1003">Cell membrane</keyword>
<organism evidence="8 9">
    <name type="scientific">Paenarthrobacter nitroguajacolicus</name>
    <name type="common">Arthrobacter nitroguajacolicus</name>
    <dbReference type="NCBI Taxonomy" id="211146"/>
    <lineage>
        <taxon>Bacteria</taxon>
        <taxon>Bacillati</taxon>
        <taxon>Actinomycetota</taxon>
        <taxon>Actinomycetes</taxon>
        <taxon>Micrococcales</taxon>
        <taxon>Micrococcaceae</taxon>
        <taxon>Paenarthrobacter</taxon>
    </lineage>
</organism>
<evidence type="ECO:0000256" key="7">
    <source>
        <dbReference type="RuleBase" id="RU362048"/>
    </source>
</evidence>
<feature type="transmembrane region" description="Helical" evidence="7">
    <location>
        <begin position="108"/>
        <end position="129"/>
    </location>
</feature>